<dbReference type="PATRIC" id="fig|1341156.4.peg.2515"/>
<keyword evidence="1" id="KW-0175">Coiled coil</keyword>
<feature type="domain" description="Phage tail tape measure protein" evidence="2">
    <location>
        <begin position="893"/>
        <end position="1103"/>
    </location>
</feature>
<proteinExistence type="predicted"/>
<dbReference type="NCBIfam" id="TIGR01760">
    <property type="entry name" value="tape_meas_TP901"/>
    <property type="match status" value="1"/>
</dbReference>
<dbReference type="AlphaFoldDB" id="A0A011VTF1"/>
<feature type="coiled-coil region" evidence="1">
    <location>
        <begin position="712"/>
        <end position="773"/>
    </location>
</feature>
<protein>
    <recommendedName>
        <fullName evidence="2">Phage tail tape measure protein domain-containing protein</fullName>
    </recommendedName>
</protein>
<sequence length="1243" mass="136449">MSKYDLRFTIGLEQSSRKEFKQQLDSLTQPRSIPIKLNLKEFNTFKNVLSTGLETTVKFHADVSELQRAVNKFGIHDITKPVTTESFISQQTISNTEKRISDYSKLIDKFVTKEKETRKAFDRLKELTGISGKKYNDEAYTQTLKGYKAQLKEARYSNPDAIQGIQAKIDKLQNARTELWALSEDYNSLANRILSSLNKIENDPYMTKDFTDEITKRRFKSSAAFLKSMQESSAAKFVPQDLANFAPEVGNPKNIDGVKNLTKAMQAARTELRAFIDTNKISVGKNGLIQGISELDGNQLSQVNRMIETAEAIRTKYHEETGRWMNIGTQKNEGVIIQALKTQLASMTDQMNTIVGTLNYETEKSNASVTTSAATKLSEDLSHGLSNIPINSFAVSPEAIEAVRGQIQAQLANVTIGKTITLTQNKDEKSVEDKVVLPNVIIGSFELSEEAITKLRADTQRALNNVTLEPSADETAFSETFEKVAKAYQNKLNTLGRKLNHAIEKPVIEEFDAKPAIEKMKAQITEALSSFKFNINGKVAHGTISTGTDELGRAAYKTYESLESGVKGLTSTVTGNIAKLTTMGTSGDAEAMIAQYNTLLEKIETFKKEFRQTDSDGKLVITLEDANKQMAELTQQAHTLGDAFDEIATKNSIDKALKNTADKIRNTVTELDKYQQTDEMKSVRVRLIGEEGNGGILNQVEALRSALPTQTISDANIEMTRLLTLIEEVNQEFSRVSADTPLVRTLERAGSEAERAQKAVLNLQEQMQKALTANSRGFSMPEYRSRYNDIYNALTSGNLGTHEVDALRTSFKALMNDMRAAGVTGKSFGDVMRGMYAKFGSWTMVTMTIQRVISTFKRMVSAVQEVDSALTNLRKVTDATEADLERFMRGVGNSAHKLGASMSDLVNATAEFSRLGYDLNQSQKLGELATMYKSVAEDLDITTASQSIVSTLKAFEKAGISAERIVDVFNYVGNNFAISSAGIGEAMQRSAASLQAANNSLEQSVALITAANTVAQDPIKVGTAMKTLSARIRGSKTELVELGEDIEFLAEGTSKLRGEIQSLSGVDIMIDKNNFKSTYQIIDELSTAYQGMVETSQARLAELLGGKNQANIVSALLENFDVARKTLKDSTESADGSAAKELETSLDSINGKVNQLSATWQKLSTDVLESDGFKTIISGADKLLKVLDKLIGGSNTLIKLAPMVLAGFGIAKGKTGLGEPKNQRVLIICPEFMSHINNRLCVV</sequence>
<keyword evidence="4" id="KW-1185">Reference proteome</keyword>
<comment type="caution">
    <text evidence="3">The sequence shown here is derived from an EMBL/GenBank/DDBJ whole genome shotgun (WGS) entry which is preliminary data.</text>
</comment>
<dbReference type="EMBL" id="JEOB01000004">
    <property type="protein sequence ID" value="EXM38496.1"/>
    <property type="molecule type" value="Genomic_DNA"/>
</dbReference>
<dbReference type="InterPro" id="IPR010090">
    <property type="entry name" value="Phage_tape_meas"/>
</dbReference>
<dbReference type="Pfam" id="PF10145">
    <property type="entry name" value="PhageMin_Tail"/>
    <property type="match status" value="1"/>
</dbReference>
<dbReference type="OrthoDB" id="2476793at2"/>
<organism evidence="3 4">
    <name type="scientific">Ruminococcus albus SY3</name>
    <dbReference type="NCBI Taxonomy" id="1341156"/>
    <lineage>
        <taxon>Bacteria</taxon>
        <taxon>Bacillati</taxon>
        <taxon>Bacillota</taxon>
        <taxon>Clostridia</taxon>
        <taxon>Eubacteriales</taxon>
        <taxon>Oscillospiraceae</taxon>
        <taxon>Ruminococcus</taxon>
    </lineage>
</organism>
<evidence type="ECO:0000256" key="1">
    <source>
        <dbReference type="SAM" id="Coils"/>
    </source>
</evidence>
<dbReference type="RefSeq" id="WP_037289264.1">
    <property type="nucleotide sequence ID" value="NZ_JEOB01000004.1"/>
</dbReference>
<reference evidence="3 4" key="1">
    <citation type="submission" date="2013-06" db="EMBL/GenBank/DDBJ databases">
        <title>Rumen cellulosomics: divergent fiber-degrading strategies revealed by comparative genome-wide analysis of six Ruminococcal strains.</title>
        <authorList>
            <person name="Dassa B."/>
            <person name="Borovok I."/>
            <person name="Lamed R."/>
            <person name="Flint H."/>
            <person name="Yeoman C.J."/>
            <person name="White B."/>
            <person name="Bayer E.A."/>
        </authorList>
    </citation>
    <scope>NUCLEOTIDE SEQUENCE [LARGE SCALE GENOMIC DNA]</scope>
    <source>
        <strain evidence="3 4">SY3</strain>
    </source>
</reference>
<accession>A0A011VTF1</accession>
<gene>
    <name evidence="3" type="ORF">RASY3_14255</name>
</gene>
<dbReference type="Proteomes" id="UP000021369">
    <property type="component" value="Unassembled WGS sequence"/>
</dbReference>
<evidence type="ECO:0000313" key="4">
    <source>
        <dbReference type="Proteomes" id="UP000021369"/>
    </source>
</evidence>
<evidence type="ECO:0000313" key="3">
    <source>
        <dbReference type="EMBL" id="EXM38496.1"/>
    </source>
</evidence>
<evidence type="ECO:0000259" key="2">
    <source>
        <dbReference type="Pfam" id="PF10145"/>
    </source>
</evidence>
<name>A0A011VTF1_RUMAL</name>
<feature type="coiled-coil region" evidence="1">
    <location>
        <begin position="589"/>
        <end position="677"/>
    </location>
</feature>